<evidence type="ECO:0000313" key="3">
    <source>
        <dbReference type="Proteomes" id="UP000322080"/>
    </source>
</evidence>
<dbReference type="PROSITE" id="PS51257">
    <property type="entry name" value="PROKAR_LIPOPROTEIN"/>
    <property type="match status" value="1"/>
</dbReference>
<comment type="caution">
    <text evidence="2">The sequence shown here is derived from an EMBL/GenBank/DDBJ whole genome shotgun (WGS) entry which is preliminary data.</text>
</comment>
<dbReference type="SUPFAM" id="SSF160387">
    <property type="entry name" value="NosL/MerB-like"/>
    <property type="match status" value="1"/>
</dbReference>
<evidence type="ECO:0000256" key="1">
    <source>
        <dbReference type="SAM" id="SignalP"/>
    </source>
</evidence>
<sequence>MRRTTLAMALALMALAACKEEVAVLPDPVELTPEAAGYYCQMTLLEHEGPKGQIHLDGLPAPLFFSQVRDAVAYLMMPEQSHDVVAVYVQDMARAKSWAAPGLDTWVPAADAVYVVDSRKLGGMGAPEFVPFSDEGAARAFIAEHGGELRQFADFTAADVLAPTGPADAEDGADDDVADRLNALTDPKGD</sequence>
<proteinExistence type="predicted"/>
<dbReference type="PANTHER" id="PTHR41247:SF1">
    <property type="entry name" value="HTH-TYPE TRANSCRIPTIONAL REPRESSOR YCNK"/>
    <property type="match status" value="1"/>
</dbReference>
<evidence type="ECO:0000313" key="2">
    <source>
        <dbReference type="EMBL" id="TYB81171.1"/>
    </source>
</evidence>
<keyword evidence="1" id="KW-0732">Signal</keyword>
<name>A0A5D0RJX1_9RHOB</name>
<feature type="signal peptide" evidence="1">
    <location>
        <begin position="1"/>
        <end position="19"/>
    </location>
</feature>
<dbReference type="PANTHER" id="PTHR41247">
    <property type="entry name" value="HTH-TYPE TRANSCRIPTIONAL REPRESSOR YCNK"/>
    <property type="match status" value="1"/>
</dbReference>
<gene>
    <name evidence="2" type="ORF">FVF75_11630</name>
</gene>
<dbReference type="RefSeq" id="WP_148378146.1">
    <property type="nucleotide sequence ID" value="NZ_VSIY01000009.1"/>
</dbReference>
<dbReference type="Pfam" id="PF05573">
    <property type="entry name" value="NosL"/>
    <property type="match status" value="1"/>
</dbReference>
<dbReference type="EMBL" id="VSIY01000009">
    <property type="protein sequence ID" value="TYB81171.1"/>
    <property type="molecule type" value="Genomic_DNA"/>
</dbReference>
<organism evidence="2 3">
    <name type="scientific">Maritimibacter fusiformis</name>
    <dbReference type="NCBI Taxonomy" id="2603819"/>
    <lineage>
        <taxon>Bacteria</taxon>
        <taxon>Pseudomonadati</taxon>
        <taxon>Pseudomonadota</taxon>
        <taxon>Alphaproteobacteria</taxon>
        <taxon>Rhodobacterales</taxon>
        <taxon>Roseobacteraceae</taxon>
        <taxon>Maritimibacter</taxon>
    </lineage>
</organism>
<dbReference type="Gene3D" id="3.30.70.2060">
    <property type="match status" value="1"/>
</dbReference>
<protein>
    <submittedName>
        <fullName evidence="2">Copper resistance protein CopZ</fullName>
    </submittedName>
</protein>
<dbReference type="Gene3D" id="3.30.70.2050">
    <property type="match status" value="1"/>
</dbReference>
<keyword evidence="3" id="KW-1185">Reference proteome</keyword>
<feature type="chain" id="PRO_5022892265" evidence="1">
    <location>
        <begin position="20"/>
        <end position="190"/>
    </location>
</feature>
<dbReference type="InterPro" id="IPR008719">
    <property type="entry name" value="N2O_reductase_NosL"/>
</dbReference>
<accession>A0A5D0RJX1</accession>
<dbReference type="Proteomes" id="UP000322080">
    <property type="component" value="Unassembled WGS sequence"/>
</dbReference>
<reference evidence="2 3" key="1">
    <citation type="submission" date="2019-08" db="EMBL/GenBank/DDBJ databases">
        <title>Identification of a novel species of the genus Boseongicola.</title>
        <authorList>
            <person name="Zhang X.-Q."/>
        </authorList>
    </citation>
    <scope>NUCLEOTIDE SEQUENCE [LARGE SCALE GENOMIC DNA]</scope>
    <source>
        <strain evidence="2 3">HY14</strain>
    </source>
</reference>
<dbReference type="AlphaFoldDB" id="A0A5D0RJX1"/>